<proteinExistence type="predicted"/>
<reference evidence="2 3" key="2">
    <citation type="journal article" date="2023" name="ChemBioChem">
        <title>Acyltransferase Domain Exchange between Two Independent Type I Polyketide Synthases in the Same Producer Strain of Macrolide Antibiotics.</title>
        <authorList>
            <person name="Kudo F."/>
            <person name="Kishikawa K."/>
            <person name="Tsuboi K."/>
            <person name="Kido T."/>
            <person name="Usui T."/>
            <person name="Hashimoto J."/>
            <person name="Shin-Ya K."/>
            <person name="Miyanaga A."/>
            <person name="Eguchi T."/>
        </authorList>
    </citation>
    <scope>NUCLEOTIDE SEQUENCE [LARGE SCALE GENOMIC DNA]</scope>
    <source>
        <strain evidence="2 3">A-8890</strain>
    </source>
</reference>
<evidence type="ECO:0000256" key="1">
    <source>
        <dbReference type="SAM" id="MobiDB-lite"/>
    </source>
</evidence>
<name>A0ABM7F0C9_9ACTN</name>
<reference evidence="2 3" key="1">
    <citation type="journal article" date="2010" name="ChemBioChem">
        <title>Cloning and characterization of the biosynthetic gene cluster of 16-membered macrolide antibiotic FD-891: involvement of a dual functional cytochrome P450 monooxygenase catalyzing epoxidation and hydroxylation.</title>
        <authorList>
            <person name="Kudo F."/>
            <person name="Motegi A."/>
            <person name="Mizoue K."/>
            <person name="Eguchi T."/>
        </authorList>
    </citation>
    <scope>NUCLEOTIDE SEQUENCE [LARGE SCALE GENOMIC DNA]</scope>
    <source>
        <strain evidence="2 3">A-8890</strain>
    </source>
</reference>
<sequence>MVGELPPQRRQFPDTKLAPPETTGSANSTLRYRTPPPTTRCVRLNKAWGRVAPGGIEFIKLSYGFPWGPNR</sequence>
<evidence type="ECO:0000313" key="2">
    <source>
        <dbReference type="EMBL" id="BBC28972.1"/>
    </source>
</evidence>
<gene>
    <name evidence="2" type="ORF">SGFS_002630</name>
</gene>
<accession>A0ABM7F0C9</accession>
<feature type="region of interest" description="Disordered" evidence="1">
    <location>
        <begin position="1"/>
        <end position="37"/>
    </location>
</feature>
<keyword evidence="3" id="KW-1185">Reference proteome</keyword>
<evidence type="ECO:0000313" key="3">
    <source>
        <dbReference type="Proteomes" id="UP001321542"/>
    </source>
</evidence>
<dbReference type="Proteomes" id="UP001321542">
    <property type="component" value="Chromosome"/>
</dbReference>
<dbReference type="EMBL" id="AP018448">
    <property type="protein sequence ID" value="BBC28972.1"/>
    <property type="molecule type" value="Genomic_DNA"/>
</dbReference>
<organism evidence="2 3">
    <name type="scientific">Streptomyces graminofaciens</name>
    <dbReference type="NCBI Taxonomy" id="68212"/>
    <lineage>
        <taxon>Bacteria</taxon>
        <taxon>Bacillati</taxon>
        <taxon>Actinomycetota</taxon>
        <taxon>Actinomycetes</taxon>
        <taxon>Kitasatosporales</taxon>
        <taxon>Streptomycetaceae</taxon>
        <taxon>Streptomyces</taxon>
    </lineage>
</organism>
<protein>
    <submittedName>
        <fullName evidence="2">Uncharacterized protein</fullName>
    </submittedName>
</protein>